<dbReference type="EMBL" id="BSPD01000080">
    <property type="protein sequence ID" value="GLS27511.1"/>
    <property type="molecule type" value="Genomic_DNA"/>
</dbReference>
<dbReference type="Gene3D" id="3.30.1050.10">
    <property type="entry name" value="SCP2 sterol-binding domain"/>
    <property type="match status" value="1"/>
</dbReference>
<dbReference type="RefSeq" id="WP_232594011.1">
    <property type="nucleotide sequence ID" value="NZ_BSPD01000080.1"/>
</dbReference>
<evidence type="ECO:0000313" key="3">
    <source>
        <dbReference type="Proteomes" id="UP001156870"/>
    </source>
</evidence>
<sequence length="108" mass="11720">MSDLSDLFANLTERLDLSRSARLHEVIQFVFPDAGDYFVEISGGAAKVAQGNHSKPSLILTMDQDTFIGIMNGKFGGMQAFMFGKVRAEGNVKLATQLGELFPPPSNP</sequence>
<dbReference type="SUPFAM" id="SSF55718">
    <property type="entry name" value="SCP-like"/>
    <property type="match status" value="1"/>
</dbReference>
<evidence type="ECO:0000313" key="2">
    <source>
        <dbReference type="EMBL" id="GLS27511.1"/>
    </source>
</evidence>
<comment type="caution">
    <text evidence="2">The sequence shown here is derived from an EMBL/GenBank/DDBJ whole genome shotgun (WGS) entry which is preliminary data.</text>
</comment>
<dbReference type="Proteomes" id="UP001156870">
    <property type="component" value="Unassembled WGS sequence"/>
</dbReference>
<dbReference type="Pfam" id="PF02036">
    <property type="entry name" value="SCP2"/>
    <property type="match status" value="1"/>
</dbReference>
<reference evidence="2 3" key="1">
    <citation type="journal article" date="2014" name="Int. J. Syst. Evol. Microbiol.">
        <title>Complete genome sequence of Corynebacterium casei LMG S-19264T (=DSM 44701T), isolated from a smear-ripened cheese.</title>
        <authorList>
            <consortium name="US DOE Joint Genome Institute (JGI-PGF)"/>
            <person name="Walter F."/>
            <person name="Albersmeier A."/>
            <person name="Kalinowski J."/>
            <person name="Ruckert C."/>
        </authorList>
    </citation>
    <scope>NUCLEOTIDE SEQUENCE [LARGE SCALE GENOMIC DNA]</scope>
    <source>
        <strain evidence="2 3">NBRC 110095</strain>
    </source>
</reference>
<protein>
    <recommendedName>
        <fullName evidence="1">SCP2 domain-containing protein</fullName>
    </recommendedName>
</protein>
<dbReference type="InterPro" id="IPR036527">
    <property type="entry name" value="SCP2_sterol-bd_dom_sf"/>
</dbReference>
<feature type="domain" description="SCP2" evidence="1">
    <location>
        <begin position="15"/>
        <end position="102"/>
    </location>
</feature>
<gene>
    <name evidence="2" type="ORF">GCM10007877_32300</name>
</gene>
<evidence type="ECO:0000259" key="1">
    <source>
        <dbReference type="Pfam" id="PF02036"/>
    </source>
</evidence>
<proteinExistence type="predicted"/>
<dbReference type="InterPro" id="IPR003033">
    <property type="entry name" value="SCP2_sterol-bd_dom"/>
</dbReference>
<keyword evidence="3" id="KW-1185">Reference proteome</keyword>
<name>A0AA37T885_9GAMM</name>
<organism evidence="2 3">
    <name type="scientific">Marinibactrum halimedae</name>
    <dbReference type="NCBI Taxonomy" id="1444977"/>
    <lineage>
        <taxon>Bacteria</taxon>
        <taxon>Pseudomonadati</taxon>
        <taxon>Pseudomonadota</taxon>
        <taxon>Gammaproteobacteria</taxon>
        <taxon>Cellvibrionales</taxon>
        <taxon>Cellvibrionaceae</taxon>
        <taxon>Marinibactrum</taxon>
    </lineage>
</organism>
<accession>A0AA37T885</accession>
<dbReference type="AlphaFoldDB" id="A0AA37T885"/>